<dbReference type="Gene3D" id="3.30.565.10">
    <property type="entry name" value="Histidine kinase-like ATPase, C-terminal domain"/>
    <property type="match status" value="1"/>
</dbReference>
<dbReference type="PANTHER" id="PTHR43711:SF26">
    <property type="entry name" value="SENSOR HISTIDINE KINASE RCSC"/>
    <property type="match status" value="1"/>
</dbReference>
<dbReference type="Pfam" id="PF02518">
    <property type="entry name" value="HATPase_c"/>
    <property type="match status" value="1"/>
</dbReference>
<comment type="catalytic activity">
    <reaction evidence="1">
        <text>ATP + protein L-histidine = ADP + protein N-phospho-L-histidine.</text>
        <dbReference type="EC" id="2.7.13.3"/>
    </reaction>
</comment>
<evidence type="ECO:0000256" key="4">
    <source>
        <dbReference type="ARBA" id="ARBA00022679"/>
    </source>
</evidence>
<keyword evidence="4" id="KW-0808">Transferase</keyword>
<comment type="caution">
    <text evidence="9">The sequence shown here is derived from an EMBL/GenBank/DDBJ whole genome shotgun (WGS) entry which is preliminary data.</text>
</comment>
<dbReference type="EMBL" id="BAAACF010000001">
    <property type="protein sequence ID" value="GAA0717407.1"/>
    <property type="molecule type" value="Genomic_DNA"/>
</dbReference>
<sequence length="580" mass="66505">MEKNKIRWRMILLIFITLIPLSILQAISVKSNFDSMIEMDLKSSQEYAEAIKVSFLNYLDRTWANQLVMGKVIISNPEWSSEDIEKYLKNTMSEDLVGGRYLWVSPEGTVITTTNPEEENLSLLDRPYIQRILQGEDKTISDLRVSANSEELIFPLARAIRVEGELKGIIVNVIDANKIQGIFPVKNLNEGSRFGLIDSNARLVYRNEMTQMPFSERIISEESPSRRALKGEIVKFYERISEIDGVKRIGVDYPIEEIGWSCFVANSSEVLLRDKIEQRNKQLLIFFFVCTMSFFGAIYIGNEFINSLNKIKDESHEIEEYNNLKAQFLSTMSHELKTPLNIILGCVQLMEKLDFNDVSSKQGFTKYIKMQRQNSYRLLRLINNFIDVTKAEVNSMKLNCINGDIVKVVEDITMSVVEYTKLKNIDIIFDTEEEERIIAFDGDIIERIMLNLLSNAIKFTETRGIIQVNVYNREDKVVISVKDSGIGIPEDKLATIFERFTQVDNTLRKKSEGSGIGLSLVKYLVELQGGKISVKSEMGMGSEFLVELPAKIIEDEKINTYQMDSGYVERISIEFSDIYM</sequence>
<dbReference type="SUPFAM" id="SSF55874">
    <property type="entry name" value="ATPase domain of HSP90 chaperone/DNA topoisomerase II/histidine kinase"/>
    <property type="match status" value="1"/>
</dbReference>
<name>A0ABN1IME1_9CLOT</name>
<keyword evidence="10" id="KW-1185">Reference proteome</keyword>
<keyword evidence="7" id="KW-0472">Membrane</keyword>
<evidence type="ECO:0000256" key="1">
    <source>
        <dbReference type="ARBA" id="ARBA00000085"/>
    </source>
</evidence>
<dbReference type="CDD" id="cd00082">
    <property type="entry name" value="HisKA"/>
    <property type="match status" value="1"/>
</dbReference>
<accession>A0ABN1IME1</accession>
<gene>
    <name evidence="9" type="ORF">GCM10008905_03040</name>
</gene>
<dbReference type="Gene3D" id="3.30.450.20">
    <property type="entry name" value="PAS domain"/>
    <property type="match status" value="1"/>
</dbReference>
<dbReference type="CDD" id="cd16922">
    <property type="entry name" value="HATPase_EvgS-ArcB-TorS-like"/>
    <property type="match status" value="1"/>
</dbReference>
<dbReference type="InterPro" id="IPR036890">
    <property type="entry name" value="HATPase_C_sf"/>
</dbReference>
<keyword evidence="7" id="KW-1133">Transmembrane helix</keyword>
<dbReference type="InterPro" id="IPR005467">
    <property type="entry name" value="His_kinase_dom"/>
</dbReference>
<evidence type="ECO:0000256" key="6">
    <source>
        <dbReference type="ARBA" id="ARBA00023012"/>
    </source>
</evidence>
<dbReference type="InterPro" id="IPR050736">
    <property type="entry name" value="Sensor_HK_Regulatory"/>
</dbReference>
<dbReference type="CDD" id="cd12914">
    <property type="entry name" value="PDC1_DGC_like"/>
    <property type="match status" value="1"/>
</dbReference>
<protein>
    <recommendedName>
        <fullName evidence="2">histidine kinase</fullName>
        <ecNumber evidence="2">2.7.13.3</ecNumber>
    </recommendedName>
</protein>
<dbReference type="SMART" id="SM00388">
    <property type="entry name" value="HisKA"/>
    <property type="match status" value="1"/>
</dbReference>
<keyword evidence="3" id="KW-0597">Phosphoprotein</keyword>
<dbReference type="PROSITE" id="PS50109">
    <property type="entry name" value="HIS_KIN"/>
    <property type="match status" value="1"/>
</dbReference>
<dbReference type="Pfam" id="PF00512">
    <property type="entry name" value="HisKA"/>
    <property type="match status" value="1"/>
</dbReference>
<dbReference type="PANTHER" id="PTHR43711">
    <property type="entry name" value="TWO-COMPONENT HISTIDINE KINASE"/>
    <property type="match status" value="1"/>
</dbReference>
<evidence type="ECO:0000256" key="2">
    <source>
        <dbReference type="ARBA" id="ARBA00012438"/>
    </source>
</evidence>
<evidence type="ECO:0000256" key="5">
    <source>
        <dbReference type="ARBA" id="ARBA00022777"/>
    </source>
</evidence>
<evidence type="ECO:0000313" key="9">
    <source>
        <dbReference type="EMBL" id="GAA0717407.1"/>
    </source>
</evidence>
<dbReference type="PRINTS" id="PR00344">
    <property type="entry name" value="BCTRLSENSOR"/>
</dbReference>
<dbReference type="Proteomes" id="UP001500339">
    <property type="component" value="Unassembled WGS sequence"/>
</dbReference>
<evidence type="ECO:0000313" key="10">
    <source>
        <dbReference type="Proteomes" id="UP001500339"/>
    </source>
</evidence>
<evidence type="ECO:0000259" key="8">
    <source>
        <dbReference type="PROSITE" id="PS50109"/>
    </source>
</evidence>
<reference evidence="9 10" key="1">
    <citation type="journal article" date="2019" name="Int. J. Syst. Evol. Microbiol.">
        <title>The Global Catalogue of Microorganisms (GCM) 10K type strain sequencing project: providing services to taxonomists for standard genome sequencing and annotation.</title>
        <authorList>
            <consortium name="The Broad Institute Genomics Platform"/>
            <consortium name="The Broad Institute Genome Sequencing Center for Infectious Disease"/>
            <person name="Wu L."/>
            <person name="Ma J."/>
        </authorList>
    </citation>
    <scope>NUCLEOTIDE SEQUENCE [LARGE SCALE GENOMIC DNA]</scope>
    <source>
        <strain evidence="9 10">JCM 1405</strain>
    </source>
</reference>
<organism evidence="9 10">
    <name type="scientific">Clostridium malenominatum</name>
    <dbReference type="NCBI Taxonomy" id="1539"/>
    <lineage>
        <taxon>Bacteria</taxon>
        <taxon>Bacillati</taxon>
        <taxon>Bacillota</taxon>
        <taxon>Clostridia</taxon>
        <taxon>Eubacteriales</taxon>
        <taxon>Clostridiaceae</taxon>
        <taxon>Clostridium</taxon>
    </lineage>
</organism>
<keyword evidence="6" id="KW-0902">Two-component regulatory system</keyword>
<keyword evidence="5" id="KW-0418">Kinase</keyword>
<dbReference type="InterPro" id="IPR003661">
    <property type="entry name" value="HisK_dim/P_dom"/>
</dbReference>
<evidence type="ECO:0000256" key="7">
    <source>
        <dbReference type="SAM" id="Phobius"/>
    </source>
</evidence>
<dbReference type="InterPro" id="IPR004358">
    <property type="entry name" value="Sig_transdc_His_kin-like_C"/>
</dbReference>
<feature type="transmembrane region" description="Helical" evidence="7">
    <location>
        <begin position="283"/>
        <end position="302"/>
    </location>
</feature>
<evidence type="ECO:0000256" key="3">
    <source>
        <dbReference type="ARBA" id="ARBA00022553"/>
    </source>
</evidence>
<dbReference type="InterPro" id="IPR003594">
    <property type="entry name" value="HATPase_dom"/>
</dbReference>
<dbReference type="SUPFAM" id="SSF47384">
    <property type="entry name" value="Homodimeric domain of signal transducing histidine kinase"/>
    <property type="match status" value="1"/>
</dbReference>
<dbReference type="InterPro" id="IPR036097">
    <property type="entry name" value="HisK_dim/P_sf"/>
</dbReference>
<proteinExistence type="predicted"/>
<feature type="domain" description="Histidine kinase" evidence="8">
    <location>
        <begin position="331"/>
        <end position="552"/>
    </location>
</feature>
<dbReference type="Gene3D" id="1.10.287.130">
    <property type="match status" value="1"/>
</dbReference>
<dbReference type="SMART" id="SM00387">
    <property type="entry name" value="HATPase_c"/>
    <property type="match status" value="1"/>
</dbReference>
<dbReference type="RefSeq" id="WP_343765730.1">
    <property type="nucleotide sequence ID" value="NZ_BAAACF010000001.1"/>
</dbReference>
<dbReference type="EC" id="2.7.13.3" evidence="2"/>
<keyword evidence="7" id="KW-0812">Transmembrane</keyword>